<evidence type="ECO:0000256" key="5">
    <source>
        <dbReference type="ARBA" id="ARBA00023288"/>
    </source>
</evidence>
<reference evidence="9 10" key="1">
    <citation type="submission" date="2022-04" db="EMBL/GenBank/DDBJ databases">
        <title>Streptomyces sp. nov. LCR6-01 isolated from Lichen of Dirinaria sp.</title>
        <authorList>
            <person name="Kanchanasin P."/>
            <person name="Tanasupawat S."/>
            <person name="Phongsopitanun W."/>
        </authorList>
    </citation>
    <scope>NUCLEOTIDE SEQUENCE [LARGE SCALE GENOMIC DNA]</scope>
    <source>
        <strain evidence="9 10">LCR6-01</strain>
    </source>
</reference>
<feature type="region of interest" description="Disordered" evidence="7">
    <location>
        <begin position="1"/>
        <end position="26"/>
    </location>
</feature>
<keyword evidence="5" id="KW-0449">Lipoprotein</keyword>
<feature type="region of interest" description="Disordered" evidence="7">
    <location>
        <begin position="117"/>
        <end position="142"/>
    </location>
</feature>
<proteinExistence type="inferred from homology"/>
<dbReference type="EMBL" id="JALPTH010000003">
    <property type="protein sequence ID" value="MCK8676765.1"/>
    <property type="molecule type" value="Genomic_DNA"/>
</dbReference>
<evidence type="ECO:0000256" key="6">
    <source>
        <dbReference type="HAMAP-Rule" id="MF_01373"/>
    </source>
</evidence>
<dbReference type="Pfam" id="PF25976">
    <property type="entry name" value="LpqB_N"/>
    <property type="match status" value="1"/>
</dbReference>
<dbReference type="HAMAP" id="MF_01373">
    <property type="entry name" value="LpqB_lipoprot"/>
    <property type="match status" value="1"/>
</dbReference>
<keyword evidence="1" id="KW-1003">Cell membrane</keyword>
<dbReference type="RefSeq" id="WP_248631974.1">
    <property type="nucleotide sequence ID" value="NZ_JALPTH010000003.1"/>
</dbReference>
<sequence length="641" mass="68518">MSGDRWRARRGAVGVPAGRGRRSGWGRGPRRVRALVLVAVGALLAGCASMPDSGDVSQVKASNAGDSQVRVYPVPPREEAEPGEIVDGFLEAMTGDDPGFAIARKYLTKRAASGWKPEERTTVLTSAPASGQPERPVDRPTGREEAAAGLFYRLSGRQVAAVDSSHAYQPVRAARYTGALHLVQVPGADGRSREWRIDSLPQGLLLSESDFQRNYRSVNTYYFASGQQRTMVADPVYIRQRQDPVTRMDPVAQTVRALLDGPTSWLAPVVESSFPTGAALREGVTALAPDDQNRLKVPLDGKAADVGPERCRRMAAQLLLTVGSIGATRIEQVELQRPDGRQACVLDESDQDEYRTDPSGGMRANPYFVDASGRLARLEVGTEDVGLPVPVEGPFGNGTVRVGQAAVARDERRAAVISDGGSHLRVASVVSDVELPGVLVDSRGARPEDRLSAPSWDGRDGLWVADRDPADPRLLMVPDDIGRPLEVTTPWLTEGVRVEEVKASADGVRIALLLRKGETTSLYMGRVERHGSGQEQTVEVVDLQAVAPRMDSVRSVSWAGPSRLVVLGKPAGGVEQVRYLQTDGATSGAAVPGLNQVQAIAAADDERAPLVAAADDGIVRLQAGANWQPMVKKGSAPVYPG</sequence>
<dbReference type="Pfam" id="PF10646">
    <property type="entry name" value="Germane"/>
    <property type="match status" value="1"/>
</dbReference>
<evidence type="ECO:0000259" key="8">
    <source>
        <dbReference type="SMART" id="SM00909"/>
    </source>
</evidence>
<keyword evidence="10" id="KW-1185">Reference proteome</keyword>
<comment type="similarity">
    <text evidence="6">Belongs to the LpqB lipoprotein family.</text>
</comment>
<dbReference type="Proteomes" id="UP001522868">
    <property type="component" value="Unassembled WGS sequence"/>
</dbReference>
<evidence type="ECO:0000256" key="1">
    <source>
        <dbReference type="ARBA" id="ARBA00022475"/>
    </source>
</evidence>
<name>A0ABT0I630_9ACTN</name>
<dbReference type="InterPro" id="IPR019606">
    <property type="entry name" value="GerMN"/>
</dbReference>
<keyword evidence="4" id="KW-0564">Palmitate</keyword>
<evidence type="ECO:0000256" key="4">
    <source>
        <dbReference type="ARBA" id="ARBA00023139"/>
    </source>
</evidence>
<dbReference type="InterPro" id="IPR059026">
    <property type="entry name" value="LpqB_N"/>
</dbReference>
<dbReference type="Pfam" id="PF10647">
    <property type="entry name" value="Gmad1"/>
    <property type="match status" value="1"/>
</dbReference>
<keyword evidence="2" id="KW-0732">Signal</keyword>
<evidence type="ECO:0000313" key="9">
    <source>
        <dbReference type="EMBL" id="MCK8676765.1"/>
    </source>
</evidence>
<evidence type="ECO:0000256" key="7">
    <source>
        <dbReference type="SAM" id="MobiDB-lite"/>
    </source>
</evidence>
<dbReference type="InterPro" id="IPR018910">
    <property type="entry name" value="LpqB_C"/>
</dbReference>
<dbReference type="SMART" id="SM00909">
    <property type="entry name" value="Germane"/>
    <property type="match status" value="1"/>
</dbReference>
<evidence type="ECO:0000256" key="2">
    <source>
        <dbReference type="ARBA" id="ARBA00022729"/>
    </source>
</evidence>
<keyword evidence="3" id="KW-0472">Membrane</keyword>
<evidence type="ECO:0000256" key="3">
    <source>
        <dbReference type="ARBA" id="ARBA00023136"/>
    </source>
</evidence>
<feature type="domain" description="GerMN" evidence="8">
    <location>
        <begin position="251"/>
        <end position="347"/>
    </location>
</feature>
<accession>A0ABT0I630</accession>
<evidence type="ECO:0000313" key="10">
    <source>
        <dbReference type="Proteomes" id="UP001522868"/>
    </source>
</evidence>
<gene>
    <name evidence="6" type="primary">lpqB</name>
    <name evidence="9" type="ORF">M1O15_05015</name>
</gene>
<protein>
    <recommendedName>
        <fullName evidence="6">Lipoprotein LpqB</fullName>
    </recommendedName>
</protein>
<comment type="subcellular location">
    <subcellularLocation>
        <location evidence="6">Cell membrane</location>
        <topology evidence="6">Lipid-anchor</topology>
    </subcellularLocation>
</comment>
<comment type="caution">
    <text evidence="9">The sequence shown here is derived from an EMBL/GenBank/DDBJ whole genome shotgun (WGS) entry which is preliminary data.</text>
</comment>
<dbReference type="InterPro" id="IPR023959">
    <property type="entry name" value="LpqB"/>
</dbReference>
<organism evidence="9 10">
    <name type="scientific">Streptomyces lichenis</name>
    <dbReference type="NCBI Taxonomy" id="2306967"/>
    <lineage>
        <taxon>Bacteria</taxon>
        <taxon>Bacillati</taxon>
        <taxon>Actinomycetota</taxon>
        <taxon>Actinomycetes</taxon>
        <taxon>Kitasatosporales</taxon>
        <taxon>Streptomycetaceae</taxon>
        <taxon>Streptomyces</taxon>
    </lineage>
</organism>